<dbReference type="Gene3D" id="3.40.50.150">
    <property type="entry name" value="Vaccinia Virus protein VP39"/>
    <property type="match status" value="1"/>
</dbReference>
<keyword evidence="3 8" id="KW-0489">Methyltransferase</keyword>
<dbReference type="Gene3D" id="1.10.8.100">
    <property type="entry name" value="Ribosomal RNA adenine dimethylase-like, domain 2"/>
    <property type="match status" value="1"/>
</dbReference>
<comment type="subcellular location">
    <subcellularLocation>
        <location evidence="1">Mitochondrion</location>
    </subcellularLocation>
</comment>
<evidence type="ECO:0000256" key="3">
    <source>
        <dbReference type="ARBA" id="ARBA00022603"/>
    </source>
</evidence>
<keyword evidence="6" id="KW-0694">RNA-binding</keyword>
<organism evidence="8 9">
    <name type="scientific">Setomelanomma holmii</name>
    <dbReference type="NCBI Taxonomy" id="210430"/>
    <lineage>
        <taxon>Eukaryota</taxon>
        <taxon>Fungi</taxon>
        <taxon>Dikarya</taxon>
        <taxon>Ascomycota</taxon>
        <taxon>Pezizomycotina</taxon>
        <taxon>Dothideomycetes</taxon>
        <taxon>Pleosporomycetidae</taxon>
        <taxon>Pleosporales</taxon>
        <taxon>Pleosporineae</taxon>
        <taxon>Phaeosphaeriaceae</taxon>
        <taxon>Setomelanomma</taxon>
    </lineage>
</organism>
<dbReference type="PANTHER" id="PTHR11727">
    <property type="entry name" value="DIMETHYLADENOSINE TRANSFERASE"/>
    <property type="match status" value="1"/>
</dbReference>
<comment type="caution">
    <text evidence="8">The sequence shown here is derived from an EMBL/GenBank/DDBJ whole genome shotgun (WGS) entry which is preliminary data.</text>
</comment>
<dbReference type="InterPro" id="IPR023165">
    <property type="entry name" value="rRNA_Ade_diMease-like_C"/>
</dbReference>
<dbReference type="PANTHER" id="PTHR11727:SF17">
    <property type="entry name" value="DIMETHYLADENOSINE TRANSFERASE 1, MITOCHONDRIAL"/>
    <property type="match status" value="1"/>
</dbReference>
<sequence>MLPTRPSIRHIASQSKPTVKPRAHIRCAGTKIGKSLGTISQWTHEELAISHDYPLSITLSEKILPRLKERPKRKDTKQAPRMHLRPQIVSADLCDDVLKYIGSSLEKYKGCDVLDINPGACLWSQKLHDFLKPRKHVLLEPNTDDFQEFHDPLLVAPGSTYKLVSKDISRLETYKELVDEGVFPSQKRVDPADPHAQKLNNTLLVTGSLAWDPQLPGLGFSSMAKQLYHHFATAAWSNDLFHAFGPVRTLFWVENDDFSNMVAQSTSNMHRGNRLLEMMQQFEWVAGAERKERPVGRGSINREPQYELESIVHALRAGRKNGMYMPAHRQDFAHSFASQIEEASGGTGIASVEFIQSFLHDQQLQGNTPTGLNQQSQIEYTDMERQMRKDYPGAIILSPVQELEARSSAGAAKQGLPVPFLRKVNTMVHALKKKLIMEAIADIGEKLYALECTALKARDGPKKTALVQQVEATDQALEEALAEIEPRFQTQPASEVDDRISLRYPPHPRIQWDARPFEPLVSSDIEAWPRNRMSLISATPLPRPTIEDPNFHEWIQDFVSALYADSSKPLPQALDTLQHGLSDIVNECPSLRDPDRGGRMLLKHLRVRMLTMDMIIELTQAYMDWPFKAPGTDHSRFFRNRNSQSSRTT</sequence>
<gene>
    <name evidence="8" type="ORF">EK21DRAFT_62095</name>
</gene>
<dbReference type="InterPro" id="IPR001737">
    <property type="entry name" value="KsgA/Erm"/>
</dbReference>
<evidence type="ECO:0000313" key="8">
    <source>
        <dbReference type="EMBL" id="KAF2031822.1"/>
    </source>
</evidence>
<dbReference type="GO" id="GO:0008168">
    <property type="term" value="F:methyltransferase activity"/>
    <property type="evidence" value="ECO:0007669"/>
    <property type="project" value="UniProtKB-KW"/>
</dbReference>
<dbReference type="GO" id="GO:0034246">
    <property type="term" value="F:mitochondrial transcription factor activity"/>
    <property type="evidence" value="ECO:0007669"/>
    <property type="project" value="TreeGrafter"/>
</dbReference>
<accession>A0A9P4HEG5</accession>
<dbReference type="GO" id="GO:0006391">
    <property type="term" value="P:transcription initiation at mitochondrial promoter"/>
    <property type="evidence" value="ECO:0007669"/>
    <property type="project" value="TreeGrafter"/>
</dbReference>
<evidence type="ECO:0000256" key="1">
    <source>
        <dbReference type="ARBA" id="ARBA00004173"/>
    </source>
</evidence>
<evidence type="ECO:0000256" key="7">
    <source>
        <dbReference type="ARBA" id="ARBA00024915"/>
    </source>
</evidence>
<protein>
    <recommendedName>
        <fullName evidence="2">Mitochondrial transcription factor 1</fullName>
    </recommendedName>
</protein>
<dbReference type="EMBL" id="ML978177">
    <property type="protein sequence ID" value="KAF2031822.1"/>
    <property type="molecule type" value="Genomic_DNA"/>
</dbReference>
<dbReference type="GO" id="GO:0032259">
    <property type="term" value="P:methylation"/>
    <property type="evidence" value="ECO:0007669"/>
    <property type="project" value="UniProtKB-KW"/>
</dbReference>
<dbReference type="AlphaFoldDB" id="A0A9P4HEG5"/>
<keyword evidence="5" id="KW-0949">S-adenosyl-L-methionine</keyword>
<evidence type="ECO:0000256" key="6">
    <source>
        <dbReference type="ARBA" id="ARBA00022884"/>
    </source>
</evidence>
<evidence type="ECO:0000256" key="2">
    <source>
        <dbReference type="ARBA" id="ARBA00013836"/>
    </source>
</evidence>
<dbReference type="SUPFAM" id="SSF53335">
    <property type="entry name" value="S-adenosyl-L-methionine-dependent methyltransferases"/>
    <property type="match status" value="1"/>
</dbReference>
<evidence type="ECO:0000256" key="5">
    <source>
        <dbReference type="ARBA" id="ARBA00022691"/>
    </source>
</evidence>
<dbReference type="Proteomes" id="UP000799777">
    <property type="component" value="Unassembled WGS sequence"/>
</dbReference>
<name>A0A9P4HEG5_9PLEO</name>
<keyword evidence="9" id="KW-1185">Reference proteome</keyword>
<comment type="function">
    <text evidence="7">Mitochondrial transcription factor that confers selective promoter recognition on the core subunit of the yeast mitochondrial RNA polymerase. Interacts with DNA in a non-specific manner.</text>
</comment>
<dbReference type="OrthoDB" id="16079at2759"/>
<proteinExistence type="predicted"/>
<evidence type="ECO:0000256" key="4">
    <source>
        <dbReference type="ARBA" id="ARBA00022679"/>
    </source>
</evidence>
<dbReference type="GO" id="GO:0034245">
    <property type="term" value="C:mitochondrial DNA-directed RNA polymerase complex"/>
    <property type="evidence" value="ECO:0007669"/>
    <property type="project" value="TreeGrafter"/>
</dbReference>
<evidence type="ECO:0000313" key="9">
    <source>
        <dbReference type="Proteomes" id="UP000799777"/>
    </source>
</evidence>
<dbReference type="GO" id="GO:0005759">
    <property type="term" value="C:mitochondrial matrix"/>
    <property type="evidence" value="ECO:0007669"/>
    <property type="project" value="TreeGrafter"/>
</dbReference>
<keyword evidence="4" id="KW-0808">Transferase</keyword>
<dbReference type="GO" id="GO:0003723">
    <property type="term" value="F:RNA binding"/>
    <property type="evidence" value="ECO:0007669"/>
    <property type="project" value="UniProtKB-KW"/>
</dbReference>
<reference evidence="8" key="1">
    <citation type="journal article" date="2020" name="Stud. Mycol.">
        <title>101 Dothideomycetes genomes: a test case for predicting lifestyles and emergence of pathogens.</title>
        <authorList>
            <person name="Haridas S."/>
            <person name="Albert R."/>
            <person name="Binder M."/>
            <person name="Bloem J."/>
            <person name="Labutti K."/>
            <person name="Salamov A."/>
            <person name="Andreopoulos B."/>
            <person name="Baker S."/>
            <person name="Barry K."/>
            <person name="Bills G."/>
            <person name="Bluhm B."/>
            <person name="Cannon C."/>
            <person name="Castanera R."/>
            <person name="Culley D."/>
            <person name="Daum C."/>
            <person name="Ezra D."/>
            <person name="Gonzalez J."/>
            <person name="Henrissat B."/>
            <person name="Kuo A."/>
            <person name="Liang C."/>
            <person name="Lipzen A."/>
            <person name="Lutzoni F."/>
            <person name="Magnuson J."/>
            <person name="Mondo S."/>
            <person name="Nolan M."/>
            <person name="Ohm R."/>
            <person name="Pangilinan J."/>
            <person name="Park H.-J."/>
            <person name="Ramirez L."/>
            <person name="Alfaro M."/>
            <person name="Sun H."/>
            <person name="Tritt A."/>
            <person name="Yoshinaga Y."/>
            <person name="Zwiers L.-H."/>
            <person name="Turgeon B."/>
            <person name="Goodwin S."/>
            <person name="Spatafora J."/>
            <person name="Crous P."/>
            <person name="Grigoriev I."/>
        </authorList>
    </citation>
    <scope>NUCLEOTIDE SEQUENCE</scope>
    <source>
        <strain evidence="8">CBS 110217</strain>
    </source>
</reference>
<dbReference type="InterPro" id="IPR029063">
    <property type="entry name" value="SAM-dependent_MTases_sf"/>
</dbReference>